<keyword evidence="1" id="KW-0812">Transmembrane</keyword>
<dbReference type="Proteomes" id="UP000308530">
    <property type="component" value="Chromosome"/>
</dbReference>
<protein>
    <submittedName>
        <fullName evidence="2">Uncharacterized protein</fullName>
    </submittedName>
</protein>
<name>A0ABX6QQQ1_9HYPH</name>
<accession>A0ABX6QQQ1</accession>
<organism evidence="2 3">
    <name type="scientific">Peteryoungia desertarenae</name>
    <dbReference type="NCBI Taxonomy" id="1813451"/>
    <lineage>
        <taxon>Bacteria</taxon>
        <taxon>Pseudomonadati</taxon>
        <taxon>Pseudomonadota</taxon>
        <taxon>Alphaproteobacteria</taxon>
        <taxon>Hyphomicrobiales</taxon>
        <taxon>Rhizobiaceae</taxon>
        <taxon>Peteryoungia</taxon>
    </lineage>
</organism>
<keyword evidence="1" id="KW-0472">Membrane</keyword>
<gene>
    <name evidence="2" type="ORF">FE840_016095</name>
</gene>
<feature type="transmembrane region" description="Helical" evidence="1">
    <location>
        <begin position="20"/>
        <end position="40"/>
    </location>
</feature>
<reference evidence="2 3" key="1">
    <citation type="submission" date="2020-06" db="EMBL/GenBank/DDBJ databases">
        <title>Genome sequence of Rhizobium sp strain ADMK78.</title>
        <authorList>
            <person name="Rahi P."/>
        </authorList>
    </citation>
    <scope>NUCLEOTIDE SEQUENCE [LARGE SCALE GENOMIC DNA]</scope>
    <source>
        <strain evidence="2 3">ADMK78</strain>
    </source>
</reference>
<dbReference type="RefSeq" id="WP_171033674.1">
    <property type="nucleotide sequence ID" value="NZ_CP058350.1"/>
</dbReference>
<evidence type="ECO:0000313" key="2">
    <source>
        <dbReference type="EMBL" id="QLF70943.1"/>
    </source>
</evidence>
<proteinExistence type="predicted"/>
<sequence length="54" mass="5930">MTERRIRANPIAEQPMRPVLVLVFLSKIVVAGMLIANVAAMPDPVGLQVYGLNR</sequence>
<keyword evidence="1" id="KW-1133">Transmembrane helix</keyword>
<evidence type="ECO:0000313" key="3">
    <source>
        <dbReference type="Proteomes" id="UP000308530"/>
    </source>
</evidence>
<dbReference type="EMBL" id="CP058350">
    <property type="protein sequence ID" value="QLF70943.1"/>
    <property type="molecule type" value="Genomic_DNA"/>
</dbReference>
<keyword evidence="3" id="KW-1185">Reference proteome</keyword>
<evidence type="ECO:0000256" key="1">
    <source>
        <dbReference type="SAM" id="Phobius"/>
    </source>
</evidence>